<evidence type="ECO:0008006" key="3">
    <source>
        <dbReference type="Google" id="ProtNLM"/>
    </source>
</evidence>
<organism evidence="1 2">
    <name type="scientific">Laspinema palackyanum D2a</name>
    <dbReference type="NCBI Taxonomy" id="2953684"/>
    <lineage>
        <taxon>Bacteria</taxon>
        <taxon>Bacillati</taxon>
        <taxon>Cyanobacteriota</taxon>
        <taxon>Cyanophyceae</taxon>
        <taxon>Oscillatoriophycideae</taxon>
        <taxon>Oscillatoriales</taxon>
        <taxon>Laspinemataceae</taxon>
        <taxon>Laspinema</taxon>
        <taxon>Laspinema palackyanum</taxon>
    </lineage>
</organism>
<sequence>MTLIECLMGILLLTSILIGIAPPLAIVVATRVQNRRAEQAQQLAQAEIDRIRVLVAQSGYTKADLPGVETGAPETVNMTIRNQLSSPVSCSGKTPEDNQNLRPTELVKVDVDGNCETDFLVQSVRTQGQSINSNRPPGRFTMTVRVYAALGREQGGLTLNTKQAALKLAGGQGSQNTNPLAVVQTEIFALDSDNTGCILNSSLCVE</sequence>
<comment type="caution">
    <text evidence="1">The sequence shown here is derived from an EMBL/GenBank/DDBJ whole genome shotgun (WGS) entry which is preliminary data.</text>
</comment>
<accession>A0ABT2MYT2</accession>
<dbReference type="EMBL" id="JAMXFF010000064">
    <property type="protein sequence ID" value="MCT7969923.1"/>
    <property type="molecule type" value="Genomic_DNA"/>
</dbReference>
<proteinExistence type="predicted"/>
<gene>
    <name evidence="1" type="ORF">NG799_26775</name>
</gene>
<evidence type="ECO:0000313" key="2">
    <source>
        <dbReference type="Proteomes" id="UP001525890"/>
    </source>
</evidence>
<name>A0ABT2MYT2_9CYAN</name>
<protein>
    <recommendedName>
        <fullName evidence="3">Type II secretion system protein</fullName>
    </recommendedName>
</protein>
<reference evidence="1 2" key="1">
    <citation type="journal article" date="2022" name="Front. Microbiol.">
        <title>High genomic differentiation and limited gene flow indicate recent cryptic speciation within the genus Laspinema (cyanobacteria).</title>
        <authorList>
            <person name="Stanojkovic A."/>
            <person name="Skoupy S."/>
            <person name="Skaloud P."/>
            <person name="Dvorak P."/>
        </authorList>
    </citation>
    <scope>NUCLEOTIDE SEQUENCE [LARGE SCALE GENOMIC DNA]</scope>
    <source>
        <strain evidence="1 2">D2a</strain>
    </source>
</reference>
<dbReference type="RefSeq" id="WP_368009363.1">
    <property type="nucleotide sequence ID" value="NZ_JAMXFF010000064.1"/>
</dbReference>
<keyword evidence="2" id="KW-1185">Reference proteome</keyword>
<dbReference type="Proteomes" id="UP001525890">
    <property type="component" value="Unassembled WGS sequence"/>
</dbReference>
<evidence type="ECO:0000313" key="1">
    <source>
        <dbReference type="EMBL" id="MCT7969923.1"/>
    </source>
</evidence>